<feature type="region of interest" description="Disordered" evidence="1">
    <location>
        <begin position="1"/>
        <end position="47"/>
    </location>
</feature>
<gene>
    <name evidence="2" type="ORF">B0H64DRAFT_217648</name>
</gene>
<dbReference type="EMBL" id="JAUEPN010000006">
    <property type="protein sequence ID" value="KAK3293636.1"/>
    <property type="molecule type" value="Genomic_DNA"/>
</dbReference>
<evidence type="ECO:0000256" key="1">
    <source>
        <dbReference type="SAM" id="MobiDB-lite"/>
    </source>
</evidence>
<name>A0AAE0HBY4_9PEZI</name>
<dbReference type="RefSeq" id="XP_062657150.1">
    <property type="nucleotide sequence ID" value="XM_062799526.1"/>
</dbReference>
<organism evidence="2 3">
    <name type="scientific">Chaetomium fimeti</name>
    <dbReference type="NCBI Taxonomy" id="1854472"/>
    <lineage>
        <taxon>Eukaryota</taxon>
        <taxon>Fungi</taxon>
        <taxon>Dikarya</taxon>
        <taxon>Ascomycota</taxon>
        <taxon>Pezizomycotina</taxon>
        <taxon>Sordariomycetes</taxon>
        <taxon>Sordariomycetidae</taxon>
        <taxon>Sordariales</taxon>
        <taxon>Chaetomiaceae</taxon>
        <taxon>Chaetomium</taxon>
    </lineage>
</organism>
<keyword evidence="3" id="KW-1185">Reference proteome</keyword>
<reference evidence="2" key="2">
    <citation type="submission" date="2023-06" db="EMBL/GenBank/DDBJ databases">
        <authorList>
            <consortium name="Lawrence Berkeley National Laboratory"/>
            <person name="Haridas S."/>
            <person name="Hensen N."/>
            <person name="Bonometti L."/>
            <person name="Westerberg I."/>
            <person name="Brannstrom I.O."/>
            <person name="Guillou S."/>
            <person name="Cros-Aarteil S."/>
            <person name="Calhoun S."/>
            <person name="Kuo A."/>
            <person name="Mondo S."/>
            <person name="Pangilinan J."/>
            <person name="Riley R."/>
            <person name="Labutti K."/>
            <person name="Andreopoulos B."/>
            <person name="Lipzen A."/>
            <person name="Chen C."/>
            <person name="Yanf M."/>
            <person name="Daum C."/>
            <person name="Ng V."/>
            <person name="Clum A."/>
            <person name="Steindorff A."/>
            <person name="Ohm R."/>
            <person name="Martin F."/>
            <person name="Silar P."/>
            <person name="Natvig D."/>
            <person name="Lalanne C."/>
            <person name="Gautier V."/>
            <person name="Ament-Velasquez S.L."/>
            <person name="Kruys A."/>
            <person name="Hutchinson M.I."/>
            <person name="Powell A.J."/>
            <person name="Barry K."/>
            <person name="Miller A.N."/>
            <person name="Grigoriev I.V."/>
            <person name="Debuchy R."/>
            <person name="Gladieux P."/>
            <person name="Thoren M.H."/>
            <person name="Johannesson H."/>
        </authorList>
    </citation>
    <scope>NUCLEOTIDE SEQUENCE</scope>
    <source>
        <strain evidence="2">CBS 168.71</strain>
    </source>
</reference>
<evidence type="ECO:0000313" key="2">
    <source>
        <dbReference type="EMBL" id="KAK3293636.1"/>
    </source>
</evidence>
<feature type="compositionally biased region" description="Basic and acidic residues" evidence="1">
    <location>
        <begin position="35"/>
        <end position="44"/>
    </location>
</feature>
<proteinExistence type="predicted"/>
<reference evidence="2" key="1">
    <citation type="journal article" date="2023" name="Mol. Phylogenet. Evol.">
        <title>Genome-scale phylogeny and comparative genomics of the fungal order Sordariales.</title>
        <authorList>
            <person name="Hensen N."/>
            <person name="Bonometti L."/>
            <person name="Westerberg I."/>
            <person name="Brannstrom I.O."/>
            <person name="Guillou S."/>
            <person name="Cros-Aarteil S."/>
            <person name="Calhoun S."/>
            <person name="Haridas S."/>
            <person name="Kuo A."/>
            <person name="Mondo S."/>
            <person name="Pangilinan J."/>
            <person name="Riley R."/>
            <person name="LaButti K."/>
            <person name="Andreopoulos B."/>
            <person name="Lipzen A."/>
            <person name="Chen C."/>
            <person name="Yan M."/>
            <person name="Daum C."/>
            <person name="Ng V."/>
            <person name="Clum A."/>
            <person name="Steindorff A."/>
            <person name="Ohm R.A."/>
            <person name="Martin F."/>
            <person name="Silar P."/>
            <person name="Natvig D.O."/>
            <person name="Lalanne C."/>
            <person name="Gautier V."/>
            <person name="Ament-Velasquez S.L."/>
            <person name="Kruys A."/>
            <person name="Hutchinson M.I."/>
            <person name="Powell A.J."/>
            <person name="Barry K."/>
            <person name="Miller A.N."/>
            <person name="Grigoriev I.V."/>
            <person name="Debuchy R."/>
            <person name="Gladieux P."/>
            <person name="Hiltunen Thoren M."/>
            <person name="Johannesson H."/>
        </authorList>
    </citation>
    <scope>NUCLEOTIDE SEQUENCE</scope>
    <source>
        <strain evidence="2">CBS 168.71</strain>
    </source>
</reference>
<dbReference type="Proteomes" id="UP001278766">
    <property type="component" value="Unassembled WGS sequence"/>
</dbReference>
<evidence type="ECO:0000313" key="3">
    <source>
        <dbReference type="Proteomes" id="UP001278766"/>
    </source>
</evidence>
<sequence length="248" mass="26604">MASASWSQGAGTIGETTRDHSRHSKLPARCGQQVDARRVAPKTREKPRRVAYSNVLLFVPRRYLRNPFDRLKNTRASPQAVPKCHVGESEDGVTLGAWLSFPISTPYLALKPVLVMSADGGSARNTTLRNTKKNRELLSATAAPELAKPLELGGLTLALRGVSVSHSSWCSARTGFGGVRAGPYLACLAGLQRGVATTSSCEEPKTAVPWLALVAEGSPVPRRQPLLGGGVLTVRRARGALWHLLVQL</sequence>
<feature type="compositionally biased region" description="Polar residues" evidence="1">
    <location>
        <begin position="1"/>
        <end position="10"/>
    </location>
</feature>
<accession>A0AAE0HBY4</accession>
<dbReference type="GeneID" id="87836474"/>
<dbReference type="AlphaFoldDB" id="A0AAE0HBY4"/>
<comment type="caution">
    <text evidence="2">The sequence shown here is derived from an EMBL/GenBank/DDBJ whole genome shotgun (WGS) entry which is preliminary data.</text>
</comment>
<protein>
    <submittedName>
        <fullName evidence="2">Uncharacterized protein</fullName>
    </submittedName>
</protein>